<feature type="compositionally biased region" description="Basic residues" evidence="1">
    <location>
        <begin position="412"/>
        <end position="427"/>
    </location>
</feature>
<reference evidence="2" key="1">
    <citation type="submission" date="2019-04" db="EMBL/GenBank/DDBJ databases">
        <authorList>
            <person name="Melise S."/>
            <person name="Noan J."/>
            <person name="Okalmin O."/>
        </authorList>
    </citation>
    <scope>NUCLEOTIDE SEQUENCE</scope>
    <source>
        <strain evidence="2">FN9</strain>
    </source>
</reference>
<feature type="region of interest" description="Disordered" evidence="1">
    <location>
        <begin position="393"/>
        <end position="427"/>
    </location>
</feature>
<name>A0A4E9EBJ9_GIBZA</name>
<sequence>MASYRLDPFSNLPSEICVNVLISINNTAMISQLIQASPVLLAQYCASKMYIIKKIIDYDEGMMQDAMAIILFPRVSSPGQGLIYERPATAVRVHLRKWSKSQLPDPLKKNDHPLAGKLISLHGRIMIYLEDYVTKATAYFPPREYLCLPDIQEPWAEAYSKFRGSKVTPRFNSANLTTLERKRLLKAFLRYYLTSEANFLAPVPTGIPPHKVSKAEEQALICISNYFKSLYGAIFAQCTDTWLPTISSVTSSSEPGLLYPNDFYFDYDVYADGIKFSYNYRAYGGGSFGLGFEILGPDRLTEFLRYDMSKANEIRALRRELKSLWHSNCLQPWNGRELTVGLFFDTRDDYKDGCESLMYEMLAPTMEQRTNGGKIACQRAWVFFDNSRLYPQETDERPNFPSEDFLEERSRQTRWRRKHSEKRKMRRSQLWHDGLMDDDSDEVFGK</sequence>
<dbReference type="AlphaFoldDB" id="A0A4E9EBJ9"/>
<accession>A0A4E9EBJ9</accession>
<protein>
    <submittedName>
        <fullName evidence="2">Uncharacterized protein</fullName>
    </submittedName>
</protein>
<evidence type="ECO:0000256" key="1">
    <source>
        <dbReference type="SAM" id="MobiDB-lite"/>
    </source>
</evidence>
<evidence type="ECO:0000313" key="2">
    <source>
        <dbReference type="EMBL" id="VIO54201.1"/>
    </source>
</evidence>
<organism evidence="2">
    <name type="scientific">Gibberella zeae</name>
    <name type="common">Wheat head blight fungus</name>
    <name type="synonym">Fusarium graminearum</name>
    <dbReference type="NCBI Taxonomy" id="5518"/>
    <lineage>
        <taxon>Eukaryota</taxon>
        <taxon>Fungi</taxon>
        <taxon>Dikarya</taxon>
        <taxon>Ascomycota</taxon>
        <taxon>Pezizomycotina</taxon>
        <taxon>Sordariomycetes</taxon>
        <taxon>Hypocreomycetidae</taxon>
        <taxon>Hypocreales</taxon>
        <taxon>Nectriaceae</taxon>
        <taxon>Fusarium</taxon>
    </lineage>
</organism>
<proteinExistence type="predicted"/>
<dbReference type="EMBL" id="CAAKMV010000088">
    <property type="protein sequence ID" value="VIO54201.1"/>
    <property type="molecule type" value="Genomic_DNA"/>
</dbReference>
<gene>
    <name evidence="2" type="ORF">FUG_LOCUS114746</name>
</gene>